<dbReference type="InterPro" id="IPR035914">
    <property type="entry name" value="Sperma_CUB_dom_sf"/>
</dbReference>
<evidence type="ECO:0000256" key="4">
    <source>
        <dbReference type="ARBA" id="ARBA00022659"/>
    </source>
</evidence>
<feature type="disulfide bond" evidence="12">
    <location>
        <begin position="330"/>
        <end position="345"/>
    </location>
</feature>
<evidence type="ECO:0000256" key="5">
    <source>
        <dbReference type="ARBA" id="ARBA00022692"/>
    </source>
</evidence>
<feature type="disulfide bond" evidence="12">
    <location>
        <begin position="311"/>
        <end position="323"/>
    </location>
</feature>
<keyword evidence="4" id="KW-0768">Sushi</keyword>
<sequence length="1011" mass="110967">MKSIGSFCVFSLGLQLSLLAISLATTTTKPRCGGFLNKASDSFQSPGYPNSYPANTTCSWIIKAPTDHKINLDFKDFKLQGSSRCRRDSLEIYDGSSIRASKLGKYCGSRKPVTLTSSGNRLYIRFSSDGAVGKRGFNASYNTTLGCGGTYQGRDGTISSPKYPSFYSSNANCLFKIIVPTGFRVKVTFKVFNLEKGGMNCYDFVEAHDGPLITNHSLGQFCGKHTPFSLHSTSNVMLLRFHSDSSVNNKGFQLAYTADSLVSTTTVSPTKIPSCGFDQFHCTNGRCIDRVMVCDRNDDCGDGADEKNCSCRSDELTCANGKCVNNLWKCDGEDDCEDGTDELNCDGPPSVTLNCSIDNGGCDHKCTELYIGDRKNIQCSCQRGYKLQADGKSCIDIDECQTNNGGCQHRCINTNGSHQCACNKGHFLNADKVKCEDINECQSGNGGCNHHCINTAGSFYCKCDPGFEFTGSNRKKCRDINECDNNNGGCADTCVNTAGSFFCQCPVGYRLQNDSKTCEDINECENDNGGCEQDCQNTLGSYICTCRDGYLQDIMDTYTCMDIDECMEGMPSCFDCVNTIGSYKCLCNDDGFTTNENKTRCIDIDECATNNGGCGKHKCVNKYGTYQCECLPGYKLDPTTNTCVDINECATNNHKGDCDQICENTPGSYKCSCRDGYKLRHEKRCLDIDECTLGADNCQHNCTNINGSYTCSCQDGFFLSIDGHSCSKKKHIQECGIAPRESKTVSGKWRPQTSPTWPWTALLHFSIFGDIEGCMATLIDKEWLITAARCLYVALGPSGSKFAPIPAPHIKVELGAFKRGSSNHQPVLHQVSEIVIHKDFDPKKLSGNIAMVRLAKPVKFTSKISPICMPTRTEVQSILQPGNAIGVVVGWGKDENHRVKSSLHEAAVSVVHRSHCKWANMSFEVNNMICAGYKEQQDKTCIGDSGSPLMFSVASRGQHPTKWVLGGVMSWGLKEFLHGCHSNYRYTAYTSVGRNLKWIKFKGKSHKGSTK</sequence>
<evidence type="ECO:0000256" key="6">
    <source>
        <dbReference type="ARBA" id="ARBA00022729"/>
    </source>
</evidence>
<keyword evidence="8" id="KW-0472">Membrane</keyword>
<dbReference type="Gene3D" id="2.10.25.10">
    <property type="entry name" value="Laminin"/>
    <property type="match status" value="9"/>
</dbReference>
<dbReference type="SMART" id="SM00192">
    <property type="entry name" value="LDLa"/>
    <property type="match status" value="2"/>
</dbReference>
<dbReference type="Gene3D" id="2.40.10.10">
    <property type="entry name" value="Trypsin-like serine proteases"/>
    <property type="match status" value="2"/>
</dbReference>
<dbReference type="PROSITE" id="PS01186">
    <property type="entry name" value="EGF_2"/>
    <property type="match status" value="4"/>
</dbReference>
<dbReference type="SUPFAM" id="SSF50494">
    <property type="entry name" value="Trypsin-like serine proteases"/>
    <property type="match status" value="1"/>
</dbReference>
<evidence type="ECO:0000256" key="8">
    <source>
        <dbReference type="ARBA" id="ARBA00022989"/>
    </source>
</evidence>
<dbReference type="PROSITE" id="PS00010">
    <property type="entry name" value="ASX_HYDROXYL"/>
    <property type="match status" value="5"/>
</dbReference>
<dbReference type="PANTHER" id="PTHR47333">
    <property type="entry name" value="VON WILLEBRAND FACTOR C AND EGF DOMAIN-CONTAINING PROTEIN"/>
    <property type="match status" value="1"/>
</dbReference>
<dbReference type="InterPro" id="IPR049883">
    <property type="entry name" value="NOTCH1_EGF-like"/>
</dbReference>
<proteinExistence type="predicted"/>
<dbReference type="CDD" id="cd00041">
    <property type="entry name" value="CUB"/>
    <property type="match status" value="2"/>
</dbReference>
<keyword evidence="3 11" id="KW-0245">EGF-like domain</keyword>
<feature type="domain" description="EGF-like" evidence="15">
    <location>
        <begin position="479"/>
        <end position="519"/>
    </location>
</feature>
<dbReference type="SUPFAM" id="SSF57184">
    <property type="entry name" value="Growth factor receptor domain"/>
    <property type="match status" value="3"/>
</dbReference>
<dbReference type="SUPFAM" id="SSF49854">
    <property type="entry name" value="Spermadhesin, CUB domain"/>
    <property type="match status" value="2"/>
</dbReference>
<dbReference type="InterPro" id="IPR000152">
    <property type="entry name" value="EGF-type_Asp/Asn_hydroxyl_site"/>
</dbReference>
<dbReference type="InterPro" id="IPR009003">
    <property type="entry name" value="Peptidase_S1_PA"/>
</dbReference>
<dbReference type="CDD" id="cd00054">
    <property type="entry name" value="EGF_CA"/>
    <property type="match status" value="4"/>
</dbReference>
<dbReference type="Proteomes" id="UP001159405">
    <property type="component" value="Unassembled WGS sequence"/>
</dbReference>
<evidence type="ECO:0000259" key="16">
    <source>
        <dbReference type="PROSITE" id="PS50240"/>
    </source>
</evidence>
<dbReference type="InterPro" id="IPR036055">
    <property type="entry name" value="LDL_receptor-like_sf"/>
</dbReference>
<feature type="signal peptide" evidence="13">
    <location>
        <begin position="1"/>
        <end position="24"/>
    </location>
</feature>
<feature type="domain" description="EGF-like" evidence="15">
    <location>
        <begin position="645"/>
        <end position="686"/>
    </location>
</feature>
<dbReference type="InterPro" id="IPR026823">
    <property type="entry name" value="cEGF"/>
</dbReference>
<dbReference type="PANTHER" id="PTHR47333:SF4">
    <property type="entry name" value="EGF-LIKE DOMAIN-CONTAINING PROTEIN"/>
    <property type="match status" value="1"/>
</dbReference>
<dbReference type="Pfam" id="PF07645">
    <property type="entry name" value="EGF_CA"/>
    <property type="match status" value="4"/>
</dbReference>
<dbReference type="InterPro" id="IPR002172">
    <property type="entry name" value="LDrepeatLR_classA_rpt"/>
</dbReference>
<evidence type="ECO:0000313" key="18">
    <source>
        <dbReference type="Proteomes" id="UP001159405"/>
    </source>
</evidence>
<dbReference type="InterPro" id="IPR001254">
    <property type="entry name" value="Trypsin_dom"/>
</dbReference>
<dbReference type="Pfam" id="PF00431">
    <property type="entry name" value="CUB"/>
    <property type="match status" value="2"/>
</dbReference>
<comment type="subcellular location">
    <subcellularLocation>
        <location evidence="1">Secreted</location>
    </subcellularLocation>
</comment>
<dbReference type="PROSITE" id="PS01180">
    <property type="entry name" value="CUB"/>
    <property type="match status" value="2"/>
</dbReference>
<dbReference type="CDD" id="cd00190">
    <property type="entry name" value="Tryp_SPc"/>
    <property type="match status" value="1"/>
</dbReference>
<dbReference type="SMART" id="SM00181">
    <property type="entry name" value="EGF"/>
    <property type="match status" value="10"/>
</dbReference>
<dbReference type="SMART" id="SM00179">
    <property type="entry name" value="EGF_CA"/>
    <property type="match status" value="8"/>
</dbReference>
<evidence type="ECO:0000256" key="12">
    <source>
        <dbReference type="PROSITE-ProRule" id="PRU00124"/>
    </source>
</evidence>
<evidence type="ECO:0000256" key="2">
    <source>
        <dbReference type="ARBA" id="ARBA00022525"/>
    </source>
</evidence>
<keyword evidence="18" id="KW-1185">Reference proteome</keyword>
<evidence type="ECO:0000256" key="9">
    <source>
        <dbReference type="ARBA" id="ARBA00023157"/>
    </source>
</evidence>
<evidence type="ECO:0000259" key="15">
    <source>
        <dbReference type="PROSITE" id="PS50026"/>
    </source>
</evidence>
<keyword evidence="7" id="KW-0677">Repeat</keyword>
<keyword evidence="6 13" id="KW-0732">Signal</keyword>
<dbReference type="InterPro" id="IPR043504">
    <property type="entry name" value="Peptidase_S1_PA_chymotrypsin"/>
</dbReference>
<feature type="domain" description="EGF-like" evidence="15">
    <location>
        <begin position="687"/>
        <end position="727"/>
    </location>
</feature>
<dbReference type="InterPro" id="IPR052080">
    <property type="entry name" value="vWF_C/EGF_Fibrillin"/>
</dbReference>
<dbReference type="Pfam" id="PF00089">
    <property type="entry name" value="Trypsin"/>
    <property type="match status" value="1"/>
</dbReference>
<feature type="chain" id="PRO_5047277935" evidence="13">
    <location>
        <begin position="25"/>
        <end position="1011"/>
    </location>
</feature>
<accession>A0ABN8NZH9</accession>
<dbReference type="Pfam" id="PF14670">
    <property type="entry name" value="FXa_inhibition"/>
    <property type="match status" value="2"/>
</dbReference>
<dbReference type="PROSITE" id="PS50026">
    <property type="entry name" value="EGF_3"/>
    <property type="match status" value="4"/>
</dbReference>
<evidence type="ECO:0000256" key="13">
    <source>
        <dbReference type="SAM" id="SignalP"/>
    </source>
</evidence>
<feature type="disulfide bond" evidence="12">
    <location>
        <begin position="294"/>
        <end position="309"/>
    </location>
</feature>
<dbReference type="EMBL" id="CALNXK010000044">
    <property type="protein sequence ID" value="CAH3128060.1"/>
    <property type="molecule type" value="Genomic_DNA"/>
</dbReference>
<evidence type="ECO:0000313" key="17">
    <source>
        <dbReference type="EMBL" id="CAH3128060.1"/>
    </source>
</evidence>
<dbReference type="SMART" id="SM00020">
    <property type="entry name" value="Tryp_SPc"/>
    <property type="match status" value="1"/>
</dbReference>
<dbReference type="InterPro" id="IPR023415">
    <property type="entry name" value="LDLR_class-A_CS"/>
</dbReference>
<evidence type="ECO:0000256" key="10">
    <source>
        <dbReference type="ARBA" id="ARBA00023180"/>
    </source>
</evidence>
<keyword evidence="10" id="KW-0325">Glycoprotein</keyword>
<dbReference type="PROSITE" id="PS50240">
    <property type="entry name" value="TRYPSIN_DOM"/>
    <property type="match status" value="1"/>
</dbReference>
<dbReference type="Gene3D" id="2.60.120.290">
    <property type="entry name" value="Spermadhesin, CUB domain"/>
    <property type="match status" value="2"/>
</dbReference>
<dbReference type="Pfam" id="PF12662">
    <property type="entry name" value="cEGF"/>
    <property type="match status" value="2"/>
</dbReference>
<evidence type="ECO:0000256" key="7">
    <source>
        <dbReference type="ARBA" id="ARBA00022737"/>
    </source>
</evidence>
<feature type="domain" description="EGF-like" evidence="15">
    <location>
        <begin position="437"/>
        <end position="473"/>
    </location>
</feature>
<reference evidence="17 18" key="1">
    <citation type="submission" date="2022-05" db="EMBL/GenBank/DDBJ databases">
        <authorList>
            <consortium name="Genoscope - CEA"/>
            <person name="William W."/>
        </authorList>
    </citation>
    <scope>NUCLEOTIDE SEQUENCE [LARGE SCALE GENOMIC DNA]</scope>
</reference>
<dbReference type="CDD" id="cd00112">
    <property type="entry name" value="LDLa"/>
    <property type="match status" value="2"/>
</dbReference>
<feature type="domain" description="Peptidase S1" evidence="16">
    <location>
        <begin position="744"/>
        <end position="1004"/>
    </location>
</feature>
<evidence type="ECO:0000259" key="14">
    <source>
        <dbReference type="PROSITE" id="PS01180"/>
    </source>
</evidence>
<feature type="disulfide bond" evidence="12">
    <location>
        <begin position="282"/>
        <end position="300"/>
    </location>
</feature>
<name>A0ABN8NZH9_9CNID</name>
<dbReference type="InterPro" id="IPR000859">
    <property type="entry name" value="CUB_dom"/>
</dbReference>
<gene>
    <name evidence="17" type="ORF">PLOB_00033341</name>
</gene>
<dbReference type="SUPFAM" id="SSF57424">
    <property type="entry name" value="LDL receptor-like module"/>
    <property type="match status" value="2"/>
</dbReference>
<keyword evidence="9 12" id="KW-1015">Disulfide bond</keyword>
<dbReference type="Pfam" id="PF00057">
    <property type="entry name" value="Ldl_recept_a"/>
    <property type="match status" value="2"/>
</dbReference>
<dbReference type="InterPro" id="IPR018097">
    <property type="entry name" value="EGF_Ca-bd_CS"/>
</dbReference>
<feature type="domain" description="CUB" evidence="14">
    <location>
        <begin position="32"/>
        <end position="144"/>
    </location>
</feature>
<keyword evidence="5" id="KW-0812">Transmembrane</keyword>
<dbReference type="InterPro" id="IPR009030">
    <property type="entry name" value="Growth_fac_rcpt_cys_sf"/>
</dbReference>
<comment type="caution">
    <text evidence="11">Lacks conserved residue(s) required for the propagation of feature annotation.</text>
</comment>
<comment type="caution">
    <text evidence="17">The sequence shown here is derived from an EMBL/GenBank/DDBJ whole genome shotgun (WGS) entry which is preliminary data.</text>
</comment>
<dbReference type="PRINTS" id="PR00261">
    <property type="entry name" value="LDLRECEPTOR"/>
</dbReference>
<evidence type="ECO:0000256" key="1">
    <source>
        <dbReference type="ARBA" id="ARBA00004613"/>
    </source>
</evidence>
<feature type="domain" description="CUB" evidence="14">
    <location>
        <begin position="147"/>
        <end position="259"/>
    </location>
</feature>
<dbReference type="PROSITE" id="PS50068">
    <property type="entry name" value="LDLRA_2"/>
    <property type="match status" value="2"/>
</dbReference>
<dbReference type="PROSITE" id="PS01209">
    <property type="entry name" value="LDLRA_1"/>
    <property type="match status" value="1"/>
</dbReference>
<feature type="disulfide bond" evidence="12">
    <location>
        <begin position="275"/>
        <end position="287"/>
    </location>
</feature>
<dbReference type="Gene3D" id="4.10.400.10">
    <property type="entry name" value="Low-density Lipoprotein Receptor"/>
    <property type="match status" value="2"/>
</dbReference>
<evidence type="ECO:0000256" key="3">
    <source>
        <dbReference type="ARBA" id="ARBA00022536"/>
    </source>
</evidence>
<protein>
    <submittedName>
        <fullName evidence="17">Uncharacterized protein</fullName>
    </submittedName>
</protein>
<dbReference type="SMART" id="SM00042">
    <property type="entry name" value="CUB"/>
    <property type="match status" value="2"/>
</dbReference>
<evidence type="ECO:0000256" key="11">
    <source>
        <dbReference type="PROSITE-ProRule" id="PRU00076"/>
    </source>
</evidence>
<feature type="disulfide bond" evidence="12">
    <location>
        <begin position="318"/>
        <end position="336"/>
    </location>
</feature>
<dbReference type="InterPro" id="IPR000742">
    <property type="entry name" value="EGF"/>
</dbReference>
<keyword evidence="8" id="KW-1133">Transmembrane helix</keyword>
<organism evidence="17 18">
    <name type="scientific">Porites lobata</name>
    <dbReference type="NCBI Taxonomy" id="104759"/>
    <lineage>
        <taxon>Eukaryota</taxon>
        <taxon>Metazoa</taxon>
        <taxon>Cnidaria</taxon>
        <taxon>Anthozoa</taxon>
        <taxon>Hexacorallia</taxon>
        <taxon>Scleractinia</taxon>
        <taxon>Fungiina</taxon>
        <taxon>Poritidae</taxon>
        <taxon>Porites</taxon>
    </lineage>
</organism>
<dbReference type="SUPFAM" id="SSF57196">
    <property type="entry name" value="EGF/Laminin"/>
    <property type="match status" value="1"/>
</dbReference>
<keyword evidence="2" id="KW-0964">Secreted</keyword>
<dbReference type="PROSITE" id="PS01187">
    <property type="entry name" value="EGF_CA"/>
    <property type="match status" value="3"/>
</dbReference>
<dbReference type="InterPro" id="IPR001881">
    <property type="entry name" value="EGF-like_Ca-bd_dom"/>
</dbReference>